<reference evidence="2" key="2">
    <citation type="submission" date="2016-06" db="EMBL/GenBank/DDBJ databases">
        <title>The genome of a short-lived fish provides insights into sex chromosome evolution and the genetic control of aging.</title>
        <authorList>
            <person name="Reichwald K."/>
            <person name="Felder M."/>
            <person name="Petzold A."/>
            <person name="Koch P."/>
            <person name="Groth M."/>
            <person name="Platzer M."/>
        </authorList>
    </citation>
    <scope>NUCLEOTIDE SEQUENCE</scope>
    <source>
        <tissue evidence="2">Brain</tissue>
    </source>
</reference>
<evidence type="ECO:0000256" key="1">
    <source>
        <dbReference type="SAM" id="MobiDB-lite"/>
    </source>
</evidence>
<organism evidence="2">
    <name type="scientific">Nothobranchius pienaari</name>
    <dbReference type="NCBI Taxonomy" id="704102"/>
    <lineage>
        <taxon>Eukaryota</taxon>
        <taxon>Metazoa</taxon>
        <taxon>Chordata</taxon>
        <taxon>Craniata</taxon>
        <taxon>Vertebrata</taxon>
        <taxon>Euteleostomi</taxon>
        <taxon>Actinopterygii</taxon>
        <taxon>Neopterygii</taxon>
        <taxon>Teleostei</taxon>
        <taxon>Neoteleostei</taxon>
        <taxon>Acanthomorphata</taxon>
        <taxon>Ovalentaria</taxon>
        <taxon>Atherinomorphae</taxon>
        <taxon>Cyprinodontiformes</taxon>
        <taxon>Nothobranchiidae</taxon>
        <taxon>Nothobranchius</taxon>
    </lineage>
</organism>
<name>A0A1A8MBS6_9TELE</name>
<feature type="non-terminal residue" evidence="2">
    <location>
        <position position="126"/>
    </location>
</feature>
<dbReference type="AlphaFoldDB" id="A0A1A8MBS6"/>
<accession>A0A1A8MBS6</accession>
<dbReference type="EMBL" id="HAEF01012630">
    <property type="protein sequence ID" value="SBR53789.1"/>
    <property type="molecule type" value="Transcribed_RNA"/>
</dbReference>
<gene>
    <name evidence="2" type="primary">Nfu_g_1_022001</name>
</gene>
<proteinExistence type="predicted"/>
<protein>
    <submittedName>
        <fullName evidence="2">Uncharacterized protein</fullName>
    </submittedName>
</protein>
<sequence length="126" mass="13672">GGIRVLPKDTTAAFSGGSQDRTCNLPIAGQLALPSELLLSYNLEGPINRTVMISGGDRSPWREPAHTHGEHANSLQKGRRQGLEPGTLLLQSNSAHQCTTVQPLVLNIFKTFISSFKSRFHTTHAN</sequence>
<reference evidence="2" key="1">
    <citation type="submission" date="2016-05" db="EMBL/GenBank/DDBJ databases">
        <authorList>
            <person name="Lavstsen T."/>
            <person name="Jespersen J.S."/>
        </authorList>
    </citation>
    <scope>NUCLEOTIDE SEQUENCE</scope>
    <source>
        <tissue evidence="2">Brain</tissue>
    </source>
</reference>
<feature type="non-terminal residue" evidence="2">
    <location>
        <position position="1"/>
    </location>
</feature>
<evidence type="ECO:0000313" key="2">
    <source>
        <dbReference type="EMBL" id="SBR53789.1"/>
    </source>
</evidence>
<feature type="region of interest" description="Disordered" evidence="1">
    <location>
        <begin position="59"/>
        <end position="80"/>
    </location>
</feature>
<feature type="compositionally biased region" description="Basic and acidic residues" evidence="1">
    <location>
        <begin position="59"/>
        <end position="71"/>
    </location>
</feature>